<dbReference type="Proteomes" id="UP000799538">
    <property type="component" value="Unassembled WGS sequence"/>
</dbReference>
<sequence>MAQTLLSWTLVITAAAALIGDVPGLNGPIPTVRLQDIAFGKRRTSEFIHPGIWHTHEDLERIREGVVNGCEPWASAYVAFSADSYSQSNYSMQGPESVISRGLVSNFTTFANDSRAAWQNALMWYITKKQNHWLRATSILDAWGTNLTNIIGTDRSLLVGLDGQLFVNAAEIMRWEGNWTEAGAQWQGGSGFSIQLYWLFARQSIINGQANYGMASISALLSFAVYLDDITMYNYALNLYQNDLCAGIHGNVDAETGQGAEAGRDQSHAQSALAWASTAARTVQSQGGDLYSYEDNILLKGAEYAACYNLNYTVKYDPSYFRCEAVLVNGPWSVISDIRRGLSRPVWNMLYYPYVQKMGLNSPCLEEAFRKAPLERRFTNGDLPSWGDLLWPYRALNSSQP</sequence>
<feature type="signal peptide" evidence="1">
    <location>
        <begin position="1"/>
        <end position="24"/>
    </location>
</feature>
<evidence type="ECO:0000313" key="3">
    <source>
        <dbReference type="Proteomes" id="UP000799538"/>
    </source>
</evidence>
<reference evidence="3" key="1">
    <citation type="journal article" date="2020" name="Stud. Mycol.">
        <title>101 Dothideomycetes genomes: A test case for predicting lifestyles and emergence of pathogens.</title>
        <authorList>
            <person name="Haridas S."/>
            <person name="Albert R."/>
            <person name="Binder M."/>
            <person name="Bloem J."/>
            <person name="LaButti K."/>
            <person name="Salamov A."/>
            <person name="Andreopoulos B."/>
            <person name="Baker S."/>
            <person name="Barry K."/>
            <person name="Bills G."/>
            <person name="Bluhm B."/>
            <person name="Cannon C."/>
            <person name="Castanera R."/>
            <person name="Culley D."/>
            <person name="Daum C."/>
            <person name="Ezra D."/>
            <person name="Gonzalez J."/>
            <person name="Henrissat B."/>
            <person name="Kuo A."/>
            <person name="Liang C."/>
            <person name="Lipzen A."/>
            <person name="Lutzoni F."/>
            <person name="Magnuson J."/>
            <person name="Mondo S."/>
            <person name="Nolan M."/>
            <person name="Ohm R."/>
            <person name="Pangilinan J."/>
            <person name="Park H.-J."/>
            <person name="Ramirez L."/>
            <person name="Alfaro M."/>
            <person name="Sun H."/>
            <person name="Tritt A."/>
            <person name="Yoshinaga Y."/>
            <person name="Zwiers L.-H."/>
            <person name="Turgeon B."/>
            <person name="Goodwin S."/>
            <person name="Spatafora J."/>
            <person name="Crous P."/>
            <person name="Grigoriev I."/>
        </authorList>
    </citation>
    <scope>NUCLEOTIDE SEQUENCE [LARGE SCALE GENOMIC DNA]</scope>
    <source>
        <strain evidence="3">CECT 20119</strain>
    </source>
</reference>
<organism evidence="2 3">
    <name type="scientific">Elsinoe ampelina</name>
    <dbReference type="NCBI Taxonomy" id="302913"/>
    <lineage>
        <taxon>Eukaryota</taxon>
        <taxon>Fungi</taxon>
        <taxon>Dikarya</taxon>
        <taxon>Ascomycota</taxon>
        <taxon>Pezizomycotina</taxon>
        <taxon>Dothideomycetes</taxon>
        <taxon>Dothideomycetidae</taxon>
        <taxon>Myriangiales</taxon>
        <taxon>Elsinoaceae</taxon>
        <taxon>Elsinoe</taxon>
    </lineage>
</organism>
<dbReference type="OrthoDB" id="5302720at2759"/>
<dbReference type="EMBL" id="ML992512">
    <property type="protein sequence ID" value="KAF2220425.1"/>
    <property type="molecule type" value="Genomic_DNA"/>
</dbReference>
<keyword evidence="1" id="KW-0732">Signal</keyword>
<proteinExistence type="predicted"/>
<feature type="chain" id="PRO_5025363038" evidence="1">
    <location>
        <begin position="25"/>
        <end position="401"/>
    </location>
</feature>
<dbReference type="Gene3D" id="1.50.10.100">
    <property type="entry name" value="Chondroitin AC/alginate lyase"/>
    <property type="match status" value="1"/>
</dbReference>
<evidence type="ECO:0000313" key="2">
    <source>
        <dbReference type="EMBL" id="KAF2220425.1"/>
    </source>
</evidence>
<dbReference type="InterPro" id="IPR008929">
    <property type="entry name" value="Chondroitin_lyas"/>
</dbReference>
<keyword evidence="3" id="KW-1185">Reference proteome</keyword>
<name>A0A6A6G3T1_9PEZI</name>
<dbReference type="SUPFAM" id="SSF48230">
    <property type="entry name" value="Chondroitin AC/alginate lyase"/>
    <property type="match status" value="1"/>
</dbReference>
<dbReference type="GO" id="GO:0016829">
    <property type="term" value="F:lyase activity"/>
    <property type="evidence" value="ECO:0007669"/>
    <property type="project" value="UniProtKB-KW"/>
</dbReference>
<keyword evidence="2" id="KW-0456">Lyase</keyword>
<dbReference type="GO" id="GO:0042597">
    <property type="term" value="C:periplasmic space"/>
    <property type="evidence" value="ECO:0007669"/>
    <property type="project" value="InterPro"/>
</dbReference>
<protein>
    <submittedName>
        <fullName evidence="2">Chondroitin AC/alginate lyase</fullName>
    </submittedName>
</protein>
<evidence type="ECO:0000256" key="1">
    <source>
        <dbReference type="SAM" id="SignalP"/>
    </source>
</evidence>
<gene>
    <name evidence="2" type="ORF">BDZ85DRAFT_241024</name>
</gene>
<dbReference type="AlphaFoldDB" id="A0A6A6G3T1"/>
<accession>A0A6A6G3T1</accession>